<dbReference type="PROSITE" id="PS50021">
    <property type="entry name" value="CH"/>
    <property type="match status" value="1"/>
</dbReference>
<feature type="domain" description="Calponin-homology (CH)" evidence="5">
    <location>
        <begin position="993"/>
        <end position="1103"/>
    </location>
</feature>
<reference evidence="6" key="1">
    <citation type="submission" date="2021-10" db="EMBL/GenBank/DDBJ databases">
        <title>Tropical sea cucumber genome reveals ecological adaptation and Cuvierian tubules defense mechanism.</title>
        <authorList>
            <person name="Chen T."/>
        </authorList>
    </citation>
    <scope>NUCLEOTIDE SEQUENCE</scope>
    <source>
        <strain evidence="6">Nanhai2018</strain>
        <tissue evidence="6">Muscle</tissue>
    </source>
</reference>
<dbReference type="Pfam" id="PF00307">
    <property type="entry name" value="CH"/>
    <property type="match status" value="1"/>
</dbReference>
<dbReference type="OrthoDB" id="660555at2759"/>
<dbReference type="InterPro" id="IPR032675">
    <property type="entry name" value="LRR_dom_sf"/>
</dbReference>
<dbReference type="InterPro" id="IPR003591">
    <property type="entry name" value="Leu-rich_rpt_typical-subtyp"/>
</dbReference>
<keyword evidence="1" id="KW-0433">Leucine-rich repeat</keyword>
<evidence type="ECO:0000256" key="4">
    <source>
        <dbReference type="SAM" id="MobiDB-lite"/>
    </source>
</evidence>
<feature type="region of interest" description="Disordered" evidence="4">
    <location>
        <begin position="890"/>
        <end position="957"/>
    </location>
</feature>
<comment type="caution">
    <text evidence="6">The sequence shown here is derived from an EMBL/GenBank/DDBJ whole genome shotgun (WGS) entry which is preliminary data.</text>
</comment>
<sequence>MAVVYSTPHSGTPLRSLEKVLEDAQMTGMLNIGGRNMREYPQIAVNYDLEDTTGAGEYDLNRVDGLESQPYPVKLLLSSRETQPLETNFEPEASEQVILATKRFRMETLASIIPTLVEGMRAISTDLKDAYLHVPIHPLYQRFLALLQLSALSCMVFFRTVTIYNGYQDLSKNKLGELPQDVCSYLSLQTLNCYNNFIRAIPFEIINLTALTYLNLSRNQLSTLPVHVCDLFLEVLIVSNNKLVSLPPEIGKMKTLMHLDASCNELSTLPVEIGGAESLKELNVRRNQLVTVPEEISNLSLVKLDFSCNKITLLPPSYRNISTLEELNVSENPLENPPAQFFKQINHDVYFHDSLVSDVVLKEPVVVEWEDCYSFPVKLCIRGKIHIFKFLSKKAQKDDKHRGIFDQQDTTSWQRRNHNHPRWVYNHPWPLSLCYLSILVGLAIIKSKAERPPGVLLRRLFPRYIRPGMVSKEENHSNCPATKDVGTMANELAFFDDKMGELRRGLTGADSGYIEGDKRWSSSEASNEDEEARQLAERAAQQKEWRQNRGSWQQKIIDSRSYQPQENITFIDAGVEERTSENEPTPVQSPTVTPKPTPIQTPTMSNDVDPFTKVNTSEEELARQKANYEDQKRRAREERLRKEMEEAKAQQRLEMPPHMVNHIPPNVNGIHSPTKGSPPSHMNGPTTVISPNGQLANGPTSIKVNGQVNGPTVDPVRTPLAGTQTRPVISTTVVKEALVVENTVNETSSKPLSERRRDDTTRTAISKPQNGTTNGALNNNLVQRRTMSTSAVSEPAKKANASTNGKKVIRRTPVGVTPTFKAKSKESKITGPTTKVVSNGPTRKVSDGVTIGGSAISQERHEAQLARRKKEEEKQKVKQQQKDAVMNYVKRASSKTAPPASSTTSSAQKTTSSTERRNSGGRPSSRLSNSSSVSSSSQRSGSTAPSSSSYPDSAFGSIKPRSAFSISSNKSSSEKQQTNFTVKREMRQLKEEMDRIEQLKKYIEARLKMTLSEDLPGELMDGVKLCHLINHVRPHAVSQIYLPAGANKLTAAKCRRNVDNFVKACQQAGVPKDKLCTSADILEGKGLAKVALTVIALMQIHGSSRSSYVAS</sequence>
<feature type="compositionally biased region" description="Polar residues" evidence="4">
    <location>
        <begin position="830"/>
        <end position="841"/>
    </location>
</feature>
<evidence type="ECO:0000259" key="5">
    <source>
        <dbReference type="PROSITE" id="PS50021"/>
    </source>
</evidence>
<dbReference type="CDD" id="cd21205">
    <property type="entry name" value="CH_LRCH"/>
    <property type="match status" value="1"/>
</dbReference>
<feature type="region of interest" description="Disordered" evidence="4">
    <location>
        <begin position="865"/>
        <end position="884"/>
    </location>
</feature>
<feature type="coiled-coil region" evidence="3">
    <location>
        <begin position="614"/>
        <end position="654"/>
    </location>
</feature>
<dbReference type="SUPFAM" id="SSF47576">
    <property type="entry name" value="Calponin-homology domain, CH-domain"/>
    <property type="match status" value="1"/>
</dbReference>
<dbReference type="Pfam" id="PF12799">
    <property type="entry name" value="LRR_4"/>
    <property type="match status" value="1"/>
</dbReference>
<keyword evidence="3" id="KW-0175">Coiled coil</keyword>
<dbReference type="Gene3D" id="3.80.10.10">
    <property type="entry name" value="Ribonuclease Inhibitor"/>
    <property type="match status" value="2"/>
</dbReference>
<accession>A0A9Q1H288</accession>
<gene>
    <name evidence="6" type="ORF">HOLleu_27335</name>
</gene>
<dbReference type="SUPFAM" id="SSF52058">
    <property type="entry name" value="L domain-like"/>
    <property type="match status" value="1"/>
</dbReference>
<dbReference type="Gene3D" id="1.10.418.10">
    <property type="entry name" value="Calponin-like domain"/>
    <property type="match status" value="1"/>
</dbReference>
<feature type="compositionally biased region" description="Polar residues" evidence="4">
    <location>
        <begin position="582"/>
        <end position="592"/>
    </location>
</feature>
<evidence type="ECO:0000256" key="2">
    <source>
        <dbReference type="ARBA" id="ARBA00022737"/>
    </source>
</evidence>
<dbReference type="Proteomes" id="UP001152320">
    <property type="component" value="Chromosome 13"/>
</dbReference>
<feature type="coiled-coil region" evidence="3">
    <location>
        <begin position="979"/>
        <end position="1006"/>
    </location>
</feature>
<dbReference type="InterPro" id="IPR036872">
    <property type="entry name" value="CH_dom_sf"/>
</dbReference>
<keyword evidence="7" id="KW-1185">Reference proteome</keyword>
<evidence type="ECO:0000256" key="3">
    <source>
        <dbReference type="SAM" id="Coils"/>
    </source>
</evidence>
<organism evidence="6 7">
    <name type="scientific">Holothuria leucospilota</name>
    <name type="common">Black long sea cucumber</name>
    <name type="synonym">Mertensiothuria leucospilota</name>
    <dbReference type="NCBI Taxonomy" id="206669"/>
    <lineage>
        <taxon>Eukaryota</taxon>
        <taxon>Metazoa</taxon>
        <taxon>Echinodermata</taxon>
        <taxon>Eleutherozoa</taxon>
        <taxon>Echinozoa</taxon>
        <taxon>Holothuroidea</taxon>
        <taxon>Aspidochirotacea</taxon>
        <taxon>Aspidochirotida</taxon>
        <taxon>Holothuriidae</taxon>
        <taxon>Holothuria</taxon>
    </lineage>
</organism>
<dbReference type="EMBL" id="JAIZAY010000013">
    <property type="protein sequence ID" value="KAJ8030809.1"/>
    <property type="molecule type" value="Genomic_DNA"/>
</dbReference>
<protein>
    <submittedName>
        <fullName evidence="6">Leucine-rich repeat and calponin-likey domain-containing protein 3</fullName>
    </submittedName>
</protein>
<dbReference type="Pfam" id="PF13855">
    <property type="entry name" value="LRR_8"/>
    <property type="match status" value="1"/>
</dbReference>
<feature type="region of interest" description="Disordered" evidence="4">
    <location>
        <begin position="745"/>
        <end position="781"/>
    </location>
</feature>
<feature type="compositionally biased region" description="Low complexity" evidence="4">
    <location>
        <begin position="770"/>
        <end position="781"/>
    </location>
</feature>
<dbReference type="AlphaFoldDB" id="A0A9Q1H288"/>
<dbReference type="SMART" id="SM00364">
    <property type="entry name" value="LRR_BAC"/>
    <property type="match status" value="5"/>
</dbReference>
<evidence type="ECO:0000256" key="1">
    <source>
        <dbReference type="ARBA" id="ARBA00022614"/>
    </source>
</evidence>
<feature type="compositionally biased region" description="Basic and acidic residues" evidence="4">
    <location>
        <begin position="865"/>
        <end position="876"/>
    </location>
</feature>
<dbReference type="SMART" id="SM00033">
    <property type="entry name" value="CH"/>
    <property type="match status" value="1"/>
</dbReference>
<proteinExistence type="predicted"/>
<feature type="compositionally biased region" description="Basic and acidic residues" evidence="4">
    <location>
        <begin position="532"/>
        <end position="547"/>
    </location>
</feature>
<dbReference type="InterPro" id="IPR050216">
    <property type="entry name" value="LRR_domain-containing"/>
</dbReference>
<dbReference type="PANTHER" id="PTHR48051:SF21">
    <property type="entry name" value="CALPONIN-HOMOLOGY (CH) DOMAIN-CONTAINING PROTEIN"/>
    <property type="match status" value="1"/>
</dbReference>
<evidence type="ECO:0000313" key="6">
    <source>
        <dbReference type="EMBL" id="KAJ8030809.1"/>
    </source>
</evidence>
<feature type="compositionally biased region" description="Basic and acidic residues" evidence="4">
    <location>
        <begin position="752"/>
        <end position="761"/>
    </location>
</feature>
<dbReference type="PANTHER" id="PTHR48051">
    <property type="match status" value="1"/>
</dbReference>
<feature type="region of interest" description="Disordered" evidence="4">
    <location>
        <begin position="576"/>
        <end position="611"/>
    </location>
</feature>
<feature type="compositionally biased region" description="Low complexity" evidence="4">
    <location>
        <begin position="894"/>
        <end position="913"/>
    </location>
</feature>
<feature type="compositionally biased region" description="Low complexity" evidence="4">
    <location>
        <begin position="920"/>
        <end position="953"/>
    </location>
</feature>
<dbReference type="InterPro" id="IPR001715">
    <property type="entry name" value="CH_dom"/>
</dbReference>
<dbReference type="InterPro" id="IPR025875">
    <property type="entry name" value="Leu-rich_rpt_4"/>
</dbReference>
<feature type="region of interest" description="Disordered" evidence="4">
    <location>
        <begin position="821"/>
        <end position="860"/>
    </location>
</feature>
<dbReference type="InterPro" id="IPR001611">
    <property type="entry name" value="Leu-rich_rpt"/>
</dbReference>
<evidence type="ECO:0000313" key="7">
    <source>
        <dbReference type="Proteomes" id="UP001152320"/>
    </source>
</evidence>
<dbReference type="GO" id="GO:0005737">
    <property type="term" value="C:cytoplasm"/>
    <property type="evidence" value="ECO:0007669"/>
    <property type="project" value="TreeGrafter"/>
</dbReference>
<feature type="region of interest" description="Disordered" evidence="4">
    <location>
        <begin position="513"/>
        <end position="551"/>
    </location>
</feature>
<dbReference type="SMART" id="SM00369">
    <property type="entry name" value="LRR_TYP"/>
    <property type="match status" value="5"/>
</dbReference>
<name>A0A9Q1H288_HOLLE</name>
<keyword evidence="2" id="KW-0677">Repeat</keyword>